<reference evidence="1" key="1">
    <citation type="submission" date="2021-06" db="EMBL/GenBank/DDBJ databases">
        <authorList>
            <person name="Kallberg Y."/>
            <person name="Tangrot J."/>
            <person name="Rosling A."/>
        </authorList>
    </citation>
    <scope>NUCLEOTIDE SEQUENCE</scope>
    <source>
        <strain evidence="1">IL203A</strain>
    </source>
</reference>
<sequence length="251" mass="29475">MSPPRNKGKSSENPKCTICVYHFKDLDGHVLRMHGTTSNTRQERRNANFQHRNKGYIRILCNQKCSALEDRLIFEEKIRWFILLKNIAKISDENNLSIFQLIYSNFNRAKRENDDKIKRLREEVEVLRKELEKVKNKLKELEQVNNADSVLNSMRVELDQKDENIDLLTKQVSELKLVNEERNNVIKKLEDDMNDAIAKLASKEKKYKSAIVVNEKDLKERDQRETKIKILESKLGSNNAIYEIIDSDTDP</sequence>
<accession>A0ACA9LUF8</accession>
<evidence type="ECO:0000313" key="1">
    <source>
        <dbReference type="EMBL" id="CAG8551739.1"/>
    </source>
</evidence>
<dbReference type="Proteomes" id="UP000789702">
    <property type="component" value="Unassembled WGS sequence"/>
</dbReference>
<dbReference type="EMBL" id="CAJVPU010005720">
    <property type="protein sequence ID" value="CAG8551739.1"/>
    <property type="molecule type" value="Genomic_DNA"/>
</dbReference>
<comment type="caution">
    <text evidence="1">The sequence shown here is derived from an EMBL/GenBank/DDBJ whole genome shotgun (WGS) entry which is preliminary data.</text>
</comment>
<organism evidence="1 2">
    <name type="scientific">Dentiscutata heterogama</name>
    <dbReference type="NCBI Taxonomy" id="1316150"/>
    <lineage>
        <taxon>Eukaryota</taxon>
        <taxon>Fungi</taxon>
        <taxon>Fungi incertae sedis</taxon>
        <taxon>Mucoromycota</taxon>
        <taxon>Glomeromycotina</taxon>
        <taxon>Glomeromycetes</taxon>
        <taxon>Diversisporales</taxon>
        <taxon>Gigasporaceae</taxon>
        <taxon>Dentiscutata</taxon>
    </lineage>
</organism>
<protein>
    <submittedName>
        <fullName evidence="1">5115_t:CDS:1</fullName>
    </submittedName>
</protein>
<proteinExistence type="predicted"/>
<gene>
    <name evidence="1" type="ORF">DHETER_LOCUS5257</name>
</gene>
<evidence type="ECO:0000313" key="2">
    <source>
        <dbReference type="Proteomes" id="UP000789702"/>
    </source>
</evidence>
<keyword evidence="2" id="KW-1185">Reference proteome</keyword>
<name>A0ACA9LUF8_9GLOM</name>